<evidence type="ECO:0000313" key="8">
    <source>
        <dbReference type="EMBL" id="RKO86928.1"/>
    </source>
</evidence>
<dbReference type="PANTHER" id="PTHR12772">
    <property type="entry name" value="DNA REPLICATION COMPLEX GINS PROTEIN PSF2"/>
    <property type="match status" value="1"/>
</dbReference>
<evidence type="ECO:0000259" key="7">
    <source>
        <dbReference type="Pfam" id="PF05916"/>
    </source>
</evidence>
<comment type="subcellular location">
    <subcellularLocation>
        <location evidence="1">Nucleus</location>
    </subcellularLocation>
</comment>
<dbReference type="InterPro" id="IPR036224">
    <property type="entry name" value="GINS_bundle-like_dom_sf"/>
</dbReference>
<protein>
    <recommendedName>
        <fullName evidence="4">DNA replication complex GINS protein PSF2</fullName>
    </recommendedName>
    <alternativeName>
        <fullName evidence="3">DNA replication complex GINS protein psf2</fullName>
    </alternativeName>
</protein>
<evidence type="ECO:0000256" key="5">
    <source>
        <dbReference type="ARBA" id="ARBA00022705"/>
    </source>
</evidence>
<evidence type="ECO:0000256" key="6">
    <source>
        <dbReference type="ARBA" id="ARBA00023242"/>
    </source>
</evidence>
<dbReference type="InterPro" id="IPR007257">
    <property type="entry name" value="GINS_Psf2"/>
</dbReference>
<keyword evidence="6" id="KW-0539">Nucleus</keyword>
<keyword evidence="9" id="KW-1185">Reference proteome</keyword>
<dbReference type="Gene3D" id="1.20.58.1020">
    <property type="match status" value="1"/>
</dbReference>
<dbReference type="PANTHER" id="PTHR12772:SF0">
    <property type="entry name" value="DNA REPLICATION COMPLEX GINS PROTEIN PSF2"/>
    <property type="match status" value="1"/>
</dbReference>
<evidence type="ECO:0000256" key="2">
    <source>
        <dbReference type="ARBA" id="ARBA00010565"/>
    </source>
</evidence>
<dbReference type="InterPro" id="IPR021151">
    <property type="entry name" value="GINS_A"/>
</dbReference>
<feature type="non-terminal residue" evidence="8">
    <location>
        <position position="1"/>
    </location>
</feature>
<dbReference type="CDD" id="cd11712">
    <property type="entry name" value="GINS_A_psf2"/>
    <property type="match status" value="1"/>
</dbReference>
<gene>
    <name evidence="8" type="ORF">BDK51DRAFT_22418</name>
</gene>
<proteinExistence type="inferred from homology"/>
<evidence type="ECO:0000313" key="9">
    <source>
        <dbReference type="Proteomes" id="UP000269721"/>
    </source>
</evidence>
<organism evidence="8 9">
    <name type="scientific">Blyttiomyces helicus</name>
    <dbReference type="NCBI Taxonomy" id="388810"/>
    <lineage>
        <taxon>Eukaryota</taxon>
        <taxon>Fungi</taxon>
        <taxon>Fungi incertae sedis</taxon>
        <taxon>Chytridiomycota</taxon>
        <taxon>Chytridiomycota incertae sedis</taxon>
        <taxon>Chytridiomycetes</taxon>
        <taxon>Chytridiomycetes incertae sedis</taxon>
        <taxon>Blyttiomyces</taxon>
    </lineage>
</organism>
<sequence length="109" mass="12969">YLTEKLKEENDRPQFSSLPLHFQEIAHLLLECATEDIPKAAEVRTLLKELKEFRQNKARKGLRNLDPYYLQMDNLGLMEINEIRPFFTRAFDELRKLESTEQQTDSQQL</sequence>
<evidence type="ECO:0000256" key="4">
    <source>
        <dbReference type="ARBA" id="ARBA00015139"/>
    </source>
</evidence>
<keyword evidence="5" id="KW-0235">DNA replication</keyword>
<comment type="similarity">
    <text evidence="2">Belongs to the GINS2/PSF2 family.</text>
</comment>
<dbReference type="Proteomes" id="UP000269721">
    <property type="component" value="Unassembled WGS sequence"/>
</dbReference>
<feature type="domain" description="GINS subunit" evidence="7">
    <location>
        <begin position="4"/>
        <end position="92"/>
    </location>
</feature>
<dbReference type="OrthoDB" id="1938138at2759"/>
<name>A0A4P9W7D2_9FUNG</name>
<reference evidence="9" key="1">
    <citation type="journal article" date="2018" name="Nat. Microbiol.">
        <title>Leveraging single-cell genomics to expand the fungal tree of life.</title>
        <authorList>
            <person name="Ahrendt S.R."/>
            <person name="Quandt C.A."/>
            <person name="Ciobanu D."/>
            <person name="Clum A."/>
            <person name="Salamov A."/>
            <person name="Andreopoulos B."/>
            <person name="Cheng J.F."/>
            <person name="Woyke T."/>
            <person name="Pelin A."/>
            <person name="Henrissat B."/>
            <person name="Reynolds N.K."/>
            <person name="Benny G.L."/>
            <person name="Smith M.E."/>
            <person name="James T.Y."/>
            <person name="Grigoriev I.V."/>
        </authorList>
    </citation>
    <scope>NUCLEOTIDE SEQUENCE [LARGE SCALE GENOMIC DNA]</scope>
</reference>
<dbReference type="Pfam" id="PF05916">
    <property type="entry name" value="Sld5"/>
    <property type="match status" value="1"/>
</dbReference>
<dbReference type="GO" id="GO:0000727">
    <property type="term" value="P:double-strand break repair via break-induced replication"/>
    <property type="evidence" value="ECO:0007669"/>
    <property type="project" value="TreeGrafter"/>
</dbReference>
<dbReference type="FunFam" id="1.20.58.1020:FF:000001">
    <property type="entry name" value="DNA replication complex GINS protein PSF2"/>
    <property type="match status" value="1"/>
</dbReference>
<evidence type="ECO:0000256" key="3">
    <source>
        <dbReference type="ARBA" id="ARBA00013969"/>
    </source>
</evidence>
<accession>A0A4P9W7D2</accession>
<dbReference type="SUPFAM" id="SSF158573">
    <property type="entry name" value="GINS helical bundle-like"/>
    <property type="match status" value="1"/>
</dbReference>
<dbReference type="EMBL" id="KZ997808">
    <property type="protein sequence ID" value="RKO86928.1"/>
    <property type="molecule type" value="Genomic_DNA"/>
</dbReference>
<dbReference type="GO" id="GO:0000811">
    <property type="term" value="C:GINS complex"/>
    <property type="evidence" value="ECO:0007669"/>
    <property type="project" value="TreeGrafter"/>
</dbReference>
<evidence type="ECO:0000256" key="1">
    <source>
        <dbReference type="ARBA" id="ARBA00004123"/>
    </source>
</evidence>
<dbReference type="AlphaFoldDB" id="A0A4P9W7D2"/>
<dbReference type="GO" id="GO:0006260">
    <property type="term" value="P:DNA replication"/>
    <property type="evidence" value="ECO:0007669"/>
    <property type="project" value="UniProtKB-KW"/>
</dbReference>